<reference evidence="1 2" key="1">
    <citation type="submission" date="2016-03" db="EMBL/GenBank/DDBJ databases">
        <title>Cyphomyrmex costatus WGS genome.</title>
        <authorList>
            <person name="Nygaard S."/>
            <person name="Hu H."/>
            <person name="Boomsma J."/>
            <person name="Zhang G."/>
        </authorList>
    </citation>
    <scope>NUCLEOTIDE SEQUENCE [LARGE SCALE GENOMIC DNA]</scope>
    <source>
        <strain evidence="1">MS0001</strain>
        <tissue evidence="1">Whole body</tissue>
    </source>
</reference>
<dbReference type="AlphaFoldDB" id="A0A151IGV5"/>
<dbReference type="PANTHER" id="PTHR38681">
    <property type="entry name" value="RETROVIRUS-RELATED POL POLYPROTEIN FROM TRANSPOSON 412-LIKE PROTEIN-RELATED"/>
    <property type="match status" value="1"/>
</dbReference>
<dbReference type="PANTHER" id="PTHR38681:SF1">
    <property type="entry name" value="RETROVIRUS-RELATED POL POLYPROTEIN FROM TRANSPOSON 412-LIKE PROTEIN"/>
    <property type="match status" value="1"/>
</dbReference>
<protein>
    <submittedName>
        <fullName evidence="1">Uncharacterized protein</fullName>
    </submittedName>
</protein>
<evidence type="ECO:0000313" key="2">
    <source>
        <dbReference type="Proteomes" id="UP000078542"/>
    </source>
</evidence>
<sequence>MQQLRPRLRKHGTKPAFIFKDLENAKSVFLRHDAPRGALQAPYDGPYEVLERQEKTYKIRVKGQPMNVSIDRLKPAYTIEDATEQASHAETQLTTTTCKRATKPRVRFAR</sequence>
<evidence type="ECO:0000313" key="1">
    <source>
        <dbReference type="EMBL" id="KYN00651.1"/>
    </source>
</evidence>
<dbReference type="Proteomes" id="UP000078542">
    <property type="component" value="Unassembled WGS sequence"/>
</dbReference>
<accession>A0A151IGV5</accession>
<proteinExistence type="predicted"/>
<organism evidence="1 2">
    <name type="scientific">Cyphomyrmex costatus</name>
    <dbReference type="NCBI Taxonomy" id="456900"/>
    <lineage>
        <taxon>Eukaryota</taxon>
        <taxon>Metazoa</taxon>
        <taxon>Ecdysozoa</taxon>
        <taxon>Arthropoda</taxon>
        <taxon>Hexapoda</taxon>
        <taxon>Insecta</taxon>
        <taxon>Pterygota</taxon>
        <taxon>Neoptera</taxon>
        <taxon>Endopterygota</taxon>
        <taxon>Hymenoptera</taxon>
        <taxon>Apocrita</taxon>
        <taxon>Aculeata</taxon>
        <taxon>Formicoidea</taxon>
        <taxon>Formicidae</taxon>
        <taxon>Myrmicinae</taxon>
        <taxon>Cyphomyrmex</taxon>
    </lineage>
</organism>
<name>A0A151IGV5_9HYME</name>
<keyword evidence="2" id="KW-1185">Reference proteome</keyword>
<gene>
    <name evidence="1" type="ORF">ALC62_08566</name>
</gene>
<dbReference type="STRING" id="456900.A0A151IGV5"/>
<dbReference type="EMBL" id="KQ977666">
    <property type="protein sequence ID" value="KYN00651.1"/>
    <property type="molecule type" value="Genomic_DNA"/>
</dbReference>